<sequence>MRTDTSLTPTATTLLEAARAAILENGYAALSTRSVAERAGVPLSQIHYHFGSKANLVLALFEHENAKLLDRQAALYAGDEPLAEQWSRACDYFDADLESGYVRLLHEMLAAGWSTPAIGERVRQALDGWISVLTGAFEHHASRGVSLGPLTPAQAVALTSAAFLGAETIILAGQDTVPVREALRAVGALWQNEEATT</sequence>
<dbReference type="SUPFAM" id="SSF46689">
    <property type="entry name" value="Homeodomain-like"/>
    <property type="match status" value="1"/>
</dbReference>
<evidence type="ECO:0000256" key="2">
    <source>
        <dbReference type="ARBA" id="ARBA00023125"/>
    </source>
</evidence>
<dbReference type="PANTHER" id="PTHR47506">
    <property type="entry name" value="TRANSCRIPTIONAL REGULATORY PROTEIN"/>
    <property type="match status" value="1"/>
</dbReference>
<dbReference type="InterPro" id="IPR001647">
    <property type="entry name" value="HTH_TetR"/>
</dbReference>
<dbReference type="PROSITE" id="PS50977">
    <property type="entry name" value="HTH_TETR_2"/>
    <property type="match status" value="1"/>
</dbReference>
<name>A0ABP7ATF1_9MICO</name>
<evidence type="ECO:0000313" key="7">
    <source>
        <dbReference type="Proteomes" id="UP001501697"/>
    </source>
</evidence>
<dbReference type="Pfam" id="PF00440">
    <property type="entry name" value="TetR_N"/>
    <property type="match status" value="1"/>
</dbReference>
<dbReference type="InterPro" id="IPR036271">
    <property type="entry name" value="Tet_transcr_reg_TetR-rel_C_sf"/>
</dbReference>
<evidence type="ECO:0000256" key="1">
    <source>
        <dbReference type="ARBA" id="ARBA00023015"/>
    </source>
</evidence>
<gene>
    <name evidence="6" type="ORF">GCM10022200_23950</name>
</gene>
<evidence type="ECO:0000256" key="3">
    <source>
        <dbReference type="ARBA" id="ARBA00023163"/>
    </source>
</evidence>
<evidence type="ECO:0000313" key="6">
    <source>
        <dbReference type="EMBL" id="GAA3639683.1"/>
    </source>
</evidence>
<feature type="DNA-binding region" description="H-T-H motif" evidence="4">
    <location>
        <begin position="31"/>
        <end position="50"/>
    </location>
</feature>
<proteinExistence type="predicted"/>
<dbReference type="SUPFAM" id="SSF48498">
    <property type="entry name" value="Tetracyclin repressor-like, C-terminal domain"/>
    <property type="match status" value="1"/>
</dbReference>
<protein>
    <submittedName>
        <fullName evidence="6">TetR family transcriptional regulator</fullName>
    </submittedName>
</protein>
<feature type="domain" description="HTH tetR-type" evidence="5">
    <location>
        <begin position="8"/>
        <end position="68"/>
    </location>
</feature>
<dbReference type="PANTHER" id="PTHR47506:SF6">
    <property type="entry name" value="HTH-TYPE TRANSCRIPTIONAL REPRESSOR NEMR"/>
    <property type="match status" value="1"/>
</dbReference>
<comment type="caution">
    <text evidence="6">The sequence shown here is derived from an EMBL/GenBank/DDBJ whole genome shotgun (WGS) entry which is preliminary data.</text>
</comment>
<keyword evidence="7" id="KW-1185">Reference proteome</keyword>
<reference evidence="7" key="1">
    <citation type="journal article" date="2019" name="Int. J. Syst. Evol. Microbiol.">
        <title>The Global Catalogue of Microorganisms (GCM) 10K type strain sequencing project: providing services to taxonomists for standard genome sequencing and annotation.</title>
        <authorList>
            <consortium name="The Broad Institute Genomics Platform"/>
            <consortium name="The Broad Institute Genome Sequencing Center for Infectious Disease"/>
            <person name="Wu L."/>
            <person name="Ma J."/>
        </authorList>
    </citation>
    <scope>NUCLEOTIDE SEQUENCE [LARGE SCALE GENOMIC DNA]</scope>
    <source>
        <strain evidence="7">JCM 16544</strain>
    </source>
</reference>
<dbReference type="PRINTS" id="PR00455">
    <property type="entry name" value="HTHTETR"/>
</dbReference>
<keyword evidence="2 4" id="KW-0238">DNA-binding</keyword>
<evidence type="ECO:0000256" key="4">
    <source>
        <dbReference type="PROSITE-ProRule" id="PRU00335"/>
    </source>
</evidence>
<dbReference type="RefSeq" id="WP_344738869.1">
    <property type="nucleotide sequence ID" value="NZ_BAAAYU010000005.1"/>
</dbReference>
<keyword evidence="1" id="KW-0805">Transcription regulation</keyword>
<dbReference type="EMBL" id="BAAAYU010000005">
    <property type="protein sequence ID" value="GAA3639683.1"/>
    <property type="molecule type" value="Genomic_DNA"/>
</dbReference>
<accession>A0ABP7ATF1</accession>
<dbReference type="Gene3D" id="1.10.357.10">
    <property type="entry name" value="Tetracycline Repressor, domain 2"/>
    <property type="match status" value="1"/>
</dbReference>
<evidence type="ECO:0000259" key="5">
    <source>
        <dbReference type="PROSITE" id="PS50977"/>
    </source>
</evidence>
<dbReference type="InterPro" id="IPR009057">
    <property type="entry name" value="Homeodomain-like_sf"/>
</dbReference>
<organism evidence="6 7">
    <name type="scientific">Microbacterium awajiense</name>
    <dbReference type="NCBI Taxonomy" id="415214"/>
    <lineage>
        <taxon>Bacteria</taxon>
        <taxon>Bacillati</taxon>
        <taxon>Actinomycetota</taxon>
        <taxon>Actinomycetes</taxon>
        <taxon>Micrococcales</taxon>
        <taxon>Microbacteriaceae</taxon>
        <taxon>Microbacterium</taxon>
    </lineage>
</organism>
<keyword evidence="3" id="KW-0804">Transcription</keyword>
<dbReference type="Proteomes" id="UP001501697">
    <property type="component" value="Unassembled WGS sequence"/>
</dbReference>